<evidence type="ECO:0000256" key="1">
    <source>
        <dbReference type="ARBA" id="ARBA00009080"/>
    </source>
</evidence>
<reference evidence="8" key="1">
    <citation type="submission" date="2018-12" db="EMBL/GenBank/DDBJ databases">
        <title>Tengunoibacter tsumagoiensis gen. nov., sp. nov., Dictyobacter kobayashii sp. nov., D. alpinus sp. nov., and D. joshuensis sp. nov. and description of Dictyobacteraceae fam. nov. within the order Ktedonobacterales isolated from Tengu-no-mugimeshi.</title>
        <authorList>
            <person name="Wang C.M."/>
            <person name="Zheng Y."/>
            <person name="Sakai Y."/>
            <person name="Toyoda A."/>
            <person name="Minakuchi Y."/>
            <person name="Abe K."/>
            <person name="Yokota A."/>
            <person name="Yabe S."/>
        </authorList>
    </citation>
    <scope>NUCLEOTIDE SEQUENCE [LARGE SCALE GENOMIC DNA]</scope>
    <source>
        <strain evidence="8">S-27</strain>
    </source>
</reference>
<feature type="domain" description="6-phosphogluconate dehydrogenase NADP-binding" evidence="5">
    <location>
        <begin position="10"/>
        <end position="166"/>
    </location>
</feature>
<keyword evidence="8" id="KW-1185">Reference proteome</keyword>
<dbReference type="OrthoDB" id="9786703at2"/>
<dbReference type="InterPro" id="IPR029154">
    <property type="entry name" value="HIBADH-like_NADP-bd"/>
</dbReference>
<dbReference type="SUPFAM" id="SSF48179">
    <property type="entry name" value="6-phosphogluconate dehydrogenase C-terminal domain-like"/>
    <property type="match status" value="1"/>
</dbReference>
<dbReference type="RefSeq" id="WP_126600588.1">
    <property type="nucleotide sequence ID" value="NZ_BIFQ01000002.1"/>
</dbReference>
<dbReference type="EMBL" id="BIFQ01000002">
    <property type="protein sequence ID" value="GCE08203.1"/>
    <property type="molecule type" value="Genomic_DNA"/>
</dbReference>
<evidence type="ECO:0000259" key="5">
    <source>
        <dbReference type="Pfam" id="PF03446"/>
    </source>
</evidence>
<feature type="active site" evidence="4">
    <location>
        <position position="175"/>
    </location>
</feature>
<dbReference type="InterPro" id="IPR006115">
    <property type="entry name" value="6PGDH_NADP-bd"/>
</dbReference>
<dbReference type="InterPro" id="IPR008927">
    <property type="entry name" value="6-PGluconate_DH-like_C_sf"/>
</dbReference>
<dbReference type="InterPro" id="IPR036291">
    <property type="entry name" value="NAD(P)-bd_dom_sf"/>
</dbReference>
<evidence type="ECO:0000256" key="3">
    <source>
        <dbReference type="ARBA" id="ARBA00023027"/>
    </source>
</evidence>
<organism evidence="7 8">
    <name type="scientific">Dictyobacter aurantiacus</name>
    <dbReference type="NCBI Taxonomy" id="1936993"/>
    <lineage>
        <taxon>Bacteria</taxon>
        <taxon>Bacillati</taxon>
        <taxon>Chloroflexota</taxon>
        <taxon>Ktedonobacteria</taxon>
        <taxon>Ktedonobacterales</taxon>
        <taxon>Dictyobacteraceae</taxon>
        <taxon>Dictyobacter</taxon>
    </lineage>
</organism>
<dbReference type="InterPro" id="IPR015815">
    <property type="entry name" value="HIBADH-related"/>
</dbReference>
<dbReference type="GO" id="GO:0051287">
    <property type="term" value="F:NAD binding"/>
    <property type="evidence" value="ECO:0007669"/>
    <property type="project" value="InterPro"/>
</dbReference>
<dbReference type="Gene3D" id="3.40.50.720">
    <property type="entry name" value="NAD(P)-binding Rossmann-like Domain"/>
    <property type="match status" value="1"/>
</dbReference>
<keyword evidence="2" id="KW-0560">Oxidoreductase</keyword>
<dbReference type="Gene3D" id="1.10.1040.10">
    <property type="entry name" value="N-(1-d-carboxylethyl)-l-norvaline Dehydrogenase, domain 2"/>
    <property type="match status" value="1"/>
</dbReference>
<dbReference type="Pfam" id="PF03446">
    <property type="entry name" value="NAD_binding_2"/>
    <property type="match status" value="1"/>
</dbReference>
<protein>
    <submittedName>
        <fullName evidence="7">6-phosphogluconate dehydrogenase</fullName>
    </submittedName>
</protein>
<dbReference type="GO" id="GO:0016491">
    <property type="term" value="F:oxidoreductase activity"/>
    <property type="evidence" value="ECO:0007669"/>
    <property type="project" value="UniProtKB-KW"/>
</dbReference>
<sequence length="280" mass="29193">MSMTTVKPVVGFIGLGDQGLPMATAIVEAGYPLHVWARRTSSLDVLGDIAHVRHSDSNDLASSCDIVALCVSTDEDVMQIVTSGLLEGLRPGSVIVNHGTGTPGNAVRLTEMCARAGVDVLDAPVSGGRPAAQARTLTTMVGGPQPVAQRCEPLLRSFSRHVVYLGGPGAGQTAKLFNNALLMMNQANIADIIELAIQLGMNPSSLVDVLKLGSASSNALTLLNSMVRLDNVDHLSSVEALDMHLFDTAMIESGVNADFVTSRGLAGASGLPTLLRQLNS</sequence>
<dbReference type="Proteomes" id="UP000287224">
    <property type="component" value="Unassembled WGS sequence"/>
</dbReference>
<dbReference type="PANTHER" id="PTHR43060">
    <property type="entry name" value="3-HYDROXYISOBUTYRATE DEHYDROGENASE-LIKE 1, MITOCHONDRIAL-RELATED"/>
    <property type="match status" value="1"/>
</dbReference>
<gene>
    <name evidence="7" type="ORF">KDAU_55320</name>
</gene>
<evidence type="ECO:0000256" key="4">
    <source>
        <dbReference type="PIRSR" id="PIRSR000103-1"/>
    </source>
</evidence>
<evidence type="ECO:0000313" key="7">
    <source>
        <dbReference type="EMBL" id="GCE08203.1"/>
    </source>
</evidence>
<keyword evidence="3" id="KW-0520">NAD</keyword>
<accession>A0A401ZMX6</accession>
<evidence type="ECO:0000313" key="8">
    <source>
        <dbReference type="Proteomes" id="UP000287224"/>
    </source>
</evidence>
<comment type="similarity">
    <text evidence="1">Belongs to the HIBADH-related family.</text>
</comment>
<evidence type="ECO:0000259" key="6">
    <source>
        <dbReference type="Pfam" id="PF14833"/>
    </source>
</evidence>
<dbReference type="InterPro" id="IPR013328">
    <property type="entry name" value="6PGD_dom2"/>
</dbReference>
<feature type="domain" description="3-hydroxyisobutyrate dehydrogenase-like NAD-binding" evidence="6">
    <location>
        <begin position="169"/>
        <end position="239"/>
    </location>
</feature>
<dbReference type="AlphaFoldDB" id="A0A401ZMX6"/>
<dbReference type="SUPFAM" id="SSF51735">
    <property type="entry name" value="NAD(P)-binding Rossmann-fold domains"/>
    <property type="match status" value="1"/>
</dbReference>
<proteinExistence type="inferred from homology"/>
<dbReference type="PIRSF" id="PIRSF000103">
    <property type="entry name" value="HIBADH"/>
    <property type="match status" value="1"/>
</dbReference>
<dbReference type="Pfam" id="PF14833">
    <property type="entry name" value="NAD_binding_11"/>
    <property type="match status" value="1"/>
</dbReference>
<dbReference type="GO" id="GO:0050661">
    <property type="term" value="F:NADP binding"/>
    <property type="evidence" value="ECO:0007669"/>
    <property type="project" value="InterPro"/>
</dbReference>
<name>A0A401ZMX6_9CHLR</name>
<evidence type="ECO:0000256" key="2">
    <source>
        <dbReference type="ARBA" id="ARBA00023002"/>
    </source>
</evidence>
<comment type="caution">
    <text evidence="7">The sequence shown here is derived from an EMBL/GenBank/DDBJ whole genome shotgun (WGS) entry which is preliminary data.</text>
</comment>
<dbReference type="PANTHER" id="PTHR43060:SF15">
    <property type="entry name" value="3-HYDROXYISOBUTYRATE DEHYDROGENASE-LIKE 1, MITOCHONDRIAL-RELATED"/>
    <property type="match status" value="1"/>
</dbReference>